<protein>
    <submittedName>
        <fullName evidence="2">Uncharacterized protein</fullName>
    </submittedName>
</protein>
<evidence type="ECO:0000256" key="1">
    <source>
        <dbReference type="SAM" id="MobiDB-lite"/>
    </source>
</evidence>
<organism evidence="2 3">
    <name type="scientific">Caenorhabditis bovis</name>
    <dbReference type="NCBI Taxonomy" id="2654633"/>
    <lineage>
        <taxon>Eukaryota</taxon>
        <taxon>Metazoa</taxon>
        <taxon>Ecdysozoa</taxon>
        <taxon>Nematoda</taxon>
        <taxon>Chromadorea</taxon>
        <taxon>Rhabditida</taxon>
        <taxon>Rhabditina</taxon>
        <taxon>Rhabditomorpha</taxon>
        <taxon>Rhabditoidea</taxon>
        <taxon>Rhabditidae</taxon>
        <taxon>Peloderinae</taxon>
        <taxon>Caenorhabditis</taxon>
    </lineage>
</organism>
<accession>A0A8S1FBG3</accession>
<proteinExistence type="predicted"/>
<comment type="caution">
    <text evidence="2">The sequence shown here is derived from an EMBL/GenBank/DDBJ whole genome shotgun (WGS) entry which is preliminary data.</text>
</comment>
<feature type="region of interest" description="Disordered" evidence="1">
    <location>
        <begin position="16"/>
        <end position="73"/>
    </location>
</feature>
<evidence type="ECO:0000313" key="2">
    <source>
        <dbReference type="EMBL" id="CAB3411153.1"/>
    </source>
</evidence>
<dbReference type="Proteomes" id="UP000494206">
    <property type="component" value="Unassembled WGS sequence"/>
</dbReference>
<dbReference type="EMBL" id="CADEPM010000012">
    <property type="protein sequence ID" value="CAB3411153.1"/>
    <property type="molecule type" value="Genomic_DNA"/>
</dbReference>
<evidence type="ECO:0000313" key="3">
    <source>
        <dbReference type="Proteomes" id="UP000494206"/>
    </source>
</evidence>
<sequence>MMALFTFTVILTQCGKKNPKAGKAADNKNTGSKNEKPPPAATSAASNNTAPGTAPKADAPADDGNYEELAVPQ</sequence>
<reference evidence="2 3" key="1">
    <citation type="submission" date="2020-04" db="EMBL/GenBank/DDBJ databases">
        <authorList>
            <person name="Laetsch R D."/>
            <person name="Stevens L."/>
            <person name="Kumar S."/>
            <person name="Blaxter L. M."/>
        </authorList>
    </citation>
    <scope>NUCLEOTIDE SEQUENCE [LARGE SCALE GENOMIC DNA]</scope>
</reference>
<keyword evidence="3" id="KW-1185">Reference proteome</keyword>
<name>A0A8S1FBG3_9PELO</name>
<feature type="compositionally biased region" description="Low complexity" evidence="1">
    <location>
        <begin position="41"/>
        <end position="55"/>
    </location>
</feature>
<gene>
    <name evidence="2" type="ORF">CBOVIS_LOCUS12575</name>
</gene>
<dbReference type="AlphaFoldDB" id="A0A8S1FBG3"/>